<evidence type="ECO:0000256" key="9">
    <source>
        <dbReference type="SAM" id="MobiDB-lite"/>
    </source>
</evidence>
<evidence type="ECO:0000256" key="3">
    <source>
        <dbReference type="ARBA" id="ARBA00022741"/>
    </source>
</evidence>
<keyword evidence="4 8" id="KW-0378">Hydrolase</keyword>
<evidence type="ECO:0000256" key="7">
    <source>
        <dbReference type="ARBA" id="ARBA00023242"/>
    </source>
</evidence>
<organism evidence="12 13">
    <name type="scientific">Physocladia obscura</name>
    <dbReference type="NCBI Taxonomy" id="109957"/>
    <lineage>
        <taxon>Eukaryota</taxon>
        <taxon>Fungi</taxon>
        <taxon>Fungi incertae sedis</taxon>
        <taxon>Chytridiomycota</taxon>
        <taxon>Chytridiomycota incertae sedis</taxon>
        <taxon>Chytridiomycetes</taxon>
        <taxon>Chytridiales</taxon>
        <taxon>Chytriomycetaceae</taxon>
        <taxon>Physocladia</taxon>
    </lineage>
</organism>
<comment type="subcellular location">
    <subcellularLocation>
        <location evidence="1">Nucleus</location>
    </subcellularLocation>
</comment>
<name>A0AAD5XFL0_9FUNG</name>
<feature type="compositionally biased region" description="Low complexity" evidence="9">
    <location>
        <begin position="1"/>
        <end position="11"/>
    </location>
</feature>
<dbReference type="Proteomes" id="UP001211907">
    <property type="component" value="Unassembled WGS sequence"/>
</dbReference>
<dbReference type="InterPro" id="IPR014001">
    <property type="entry name" value="Helicase_ATP-bd"/>
</dbReference>
<evidence type="ECO:0000256" key="5">
    <source>
        <dbReference type="ARBA" id="ARBA00022806"/>
    </source>
</evidence>
<dbReference type="Pfam" id="PF00270">
    <property type="entry name" value="DEAD"/>
    <property type="match status" value="1"/>
</dbReference>
<dbReference type="FunFam" id="3.40.50.300:FF:000008">
    <property type="entry name" value="ATP-dependent RNA helicase RhlB"/>
    <property type="match status" value="1"/>
</dbReference>
<dbReference type="InterPro" id="IPR001650">
    <property type="entry name" value="Helicase_C-like"/>
</dbReference>
<protein>
    <recommendedName>
        <fullName evidence="2">RNA helicase</fullName>
        <ecNumber evidence="2">3.6.4.13</ecNumber>
    </recommendedName>
</protein>
<dbReference type="InterPro" id="IPR011545">
    <property type="entry name" value="DEAD/DEAH_box_helicase_dom"/>
</dbReference>
<feature type="compositionally biased region" description="Gly residues" evidence="9">
    <location>
        <begin position="12"/>
        <end position="35"/>
    </location>
</feature>
<dbReference type="SMART" id="SM00490">
    <property type="entry name" value="HELICc"/>
    <property type="match status" value="1"/>
</dbReference>
<keyword evidence="7" id="KW-0539">Nucleus</keyword>
<dbReference type="CDD" id="cd18787">
    <property type="entry name" value="SF2_C_DEAD"/>
    <property type="match status" value="1"/>
</dbReference>
<keyword evidence="3 8" id="KW-0547">Nucleotide-binding</keyword>
<dbReference type="PROSITE" id="PS51192">
    <property type="entry name" value="HELICASE_ATP_BIND_1"/>
    <property type="match status" value="1"/>
</dbReference>
<dbReference type="EMBL" id="JADGJH010000240">
    <property type="protein sequence ID" value="KAJ3132732.1"/>
    <property type="molecule type" value="Genomic_DNA"/>
</dbReference>
<dbReference type="FunFam" id="3.40.50.300:FF:000079">
    <property type="entry name" value="probable ATP-dependent RNA helicase DDX17"/>
    <property type="match status" value="1"/>
</dbReference>
<dbReference type="PROSITE" id="PS51194">
    <property type="entry name" value="HELICASE_CTER"/>
    <property type="match status" value="1"/>
</dbReference>
<dbReference type="PROSITE" id="PS00039">
    <property type="entry name" value="DEAD_ATP_HELICASE"/>
    <property type="match status" value="1"/>
</dbReference>
<comment type="similarity">
    <text evidence="8">Belongs to the DEAD box helicase family.</text>
</comment>
<feature type="compositionally biased region" description="Low complexity" evidence="9">
    <location>
        <begin position="36"/>
        <end position="47"/>
    </location>
</feature>
<evidence type="ECO:0000256" key="8">
    <source>
        <dbReference type="RuleBase" id="RU000492"/>
    </source>
</evidence>
<evidence type="ECO:0000256" key="2">
    <source>
        <dbReference type="ARBA" id="ARBA00012552"/>
    </source>
</evidence>
<feature type="domain" description="Helicase ATP-binding" evidence="10">
    <location>
        <begin position="151"/>
        <end position="326"/>
    </location>
</feature>
<dbReference type="GO" id="GO:0003724">
    <property type="term" value="F:RNA helicase activity"/>
    <property type="evidence" value="ECO:0007669"/>
    <property type="project" value="UniProtKB-EC"/>
</dbReference>
<evidence type="ECO:0000259" key="11">
    <source>
        <dbReference type="PROSITE" id="PS51194"/>
    </source>
</evidence>
<dbReference type="SUPFAM" id="SSF52540">
    <property type="entry name" value="P-loop containing nucleoside triphosphate hydrolases"/>
    <property type="match status" value="1"/>
</dbReference>
<feature type="domain" description="Helicase C-terminal" evidence="11">
    <location>
        <begin position="359"/>
        <end position="511"/>
    </location>
</feature>
<reference evidence="12" key="1">
    <citation type="submission" date="2020-05" db="EMBL/GenBank/DDBJ databases">
        <title>Phylogenomic resolution of chytrid fungi.</title>
        <authorList>
            <person name="Stajich J.E."/>
            <person name="Amses K."/>
            <person name="Simmons R."/>
            <person name="Seto K."/>
            <person name="Myers J."/>
            <person name="Bonds A."/>
            <person name="Quandt C.A."/>
            <person name="Barry K."/>
            <person name="Liu P."/>
            <person name="Grigoriev I."/>
            <person name="Longcore J.E."/>
            <person name="James T.Y."/>
        </authorList>
    </citation>
    <scope>NUCLEOTIDE SEQUENCE</scope>
    <source>
        <strain evidence="12">JEL0513</strain>
    </source>
</reference>
<evidence type="ECO:0000313" key="12">
    <source>
        <dbReference type="EMBL" id="KAJ3132732.1"/>
    </source>
</evidence>
<proteinExistence type="inferred from homology"/>
<dbReference type="GO" id="GO:0016787">
    <property type="term" value="F:hydrolase activity"/>
    <property type="evidence" value="ECO:0007669"/>
    <property type="project" value="UniProtKB-KW"/>
</dbReference>
<dbReference type="Pfam" id="PF00271">
    <property type="entry name" value="Helicase_C"/>
    <property type="match status" value="1"/>
</dbReference>
<dbReference type="EC" id="3.6.4.13" evidence="2"/>
<feature type="region of interest" description="Disordered" evidence="9">
    <location>
        <begin position="512"/>
        <end position="542"/>
    </location>
</feature>
<dbReference type="AlphaFoldDB" id="A0AAD5XFL0"/>
<evidence type="ECO:0000259" key="10">
    <source>
        <dbReference type="PROSITE" id="PS51192"/>
    </source>
</evidence>
<accession>A0AAD5XFL0</accession>
<evidence type="ECO:0000313" key="13">
    <source>
        <dbReference type="Proteomes" id="UP001211907"/>
    </source>
</evidence>
<dbReference type="InterPro" id="IPR027417">
    <property type="entry name" value="P-loop_NTPase"/>
</dbReference>
<evidence type="ECO:0000256" key="1">
    <source>
        <dbReference type="ARBA" id="ARBA00004123"/>
    </source>
</evidence>
<evidence type="ECO:0000256" key="6">
    <source>
        <dbReference type="ARBA" id="ARBA00022840"/>
    </source>
</evidence>
<gene>
    <name evidence="12" type="primary">DBP2_2</name>
    <name evidence="12" type="ORF">HK100_005050</name>
</gene>
<evidence type="ECO:0000256" key="4">
    <source>
        <dbReference type="ARBA" id="ARBA00022801"/>
    </source>
</evidence>
<feature type="non-terminal residue" evidence="12">
    <location>
        <position position="1"/>
    </location>
</feature>
<keyword evidence="6 8" id="KW-0067">ATP-binding</keyword>
<feature type="compositionally biased region" description="Gly residues" evidence="9">
    <location>
        <begin position="514"/>
        <end position="542"/>
    </location>
</feature>
<dbReference type="InterPro" id="IPR000629">
    <property type="entry name" value="RNA-helicase_DEAD-box_CS"/>
</dbReference>
<comment type="caution">
    <text evidence="12">The sequence shown here is derived from an EMBL/GenBank/DDBJ whole genome shotgun (WGS) entry which is preliminary data.</text>
</comment>
<keyword evidence="5 8" id="KW-0347">Helicase</keyword>
<dbReference type="SMART" id="SM00487">
    <property type="entry name" value="DEXDc"/>
    <property type="match status" value="1"/>
</dbReference>
<feature type="region of interest" description="Disordered" evidence="9">
    <location>
        <begin position="1"/>
        <end position="55"/>
    </location>
</feature>
<dbReference type="Gene3D" id="3.40.50.300">
    <property type="entry name" value="P-loop containing nucleotide triphosphate hydrolases"/>
    <property type="match status" value="2"/>
</dbReference>
<dbReference type="GO" id="GO:0005524">
    <property type="term" value="F:ATP binding"/>
    <property type="evidence" value="ECO:0007669"/>
    <property type="project" value="UniProtKB-KW"/>
</dbReference>
<dbReference type="GO" id="GO:0005634">
    <property type="term" value="C:nucleus"/>
    <property type="evidence" value="ECO:0007669"/>
    <property type="project" value="UniProtKB-SubCell"/>
</dbReference>
<dbReference type="PANTHER" id="PTHR47958">
    <property type="entry name" value="ATP-DEPENDENT RNA HELICASE DBP3"/>
    <property type="match status" value="1"/>
</dbReference>
<keyword evidence="13" id="KW-1185">Reference proteome</keyword>
<sequence>MQMPESYRSGSGSYGNGGGSYGGGNSYGARGGGSSRGASRGGSSSRYAPYGKPAGGNNRGFNDIVHQYNTKPSFDNLPPFVKDFYNEHKDIENMSQAEVTAFREKHQMTLQGKNIPRPMLKLEHGAWPKNIMATFESKSFTTPTPIQAQGWPMALSGRNLIGVAQTGSGKTLSFVLPAFIHILAQKSVERGEGPVCLVLAPTRELAVQINEVVTEFGGPLGIRNSCLYGGASKGPQIGELNRSPQIVVATPGRLLDLLKMGKTTLRRVTYLVLDEADRMLDMGFEESLREIVSQIRPDRQMLFWSATWPKSVQRLANDFQGDDTIQVRIGSQKLQANKAITQTIKVVPEYEKETALCQTLQQIWDSLPGDEATKTMERTIIFTNKKYLCDNIETGLNGDGWGCMSIHGDKDQREREYALKCFTNGQCPILVATDVAARGLDVKDLKHVINYDFPNSVEDFVHRIGRTGRGGETGNAYTFFDPKTDRRNASDLVQLMTDAGQTIPSEISALVQRSGGGGRGGRGGGRFGGGGGGGGRGRGGRR</sequence>
<dbReference type="GO" id="GO:0003676">
    <property type="term" value="F:nucleic acid binding"/>
    <property type="evidence" value="ECO:0007669"/>
    <property type="project" value="InterPro"/>
</dbReference>